<sequence length="212" mass="21591">AVFFGHQPSSFVVIAAAAFGAYMAVNIGANDVANNMGPAVGANALTMGGAIVIAALCESAGALLAGGDVVSTISKGIIDPASVADTEKTENANAYVVLCVSGFDAPHRMRSALMFASLAASAEMDTVLYCVQNAVEVMVKGAIEKNEKPEPGSPTLLDRLEEAMALGVQIQCCTQTMKNKGISSEDLVEGVVPAGAMSLIDLTTKATGSISF</sequence>
<evidence type="ECO:0000256" key="5">
    <source>
        <dbReference type="ARBA" id="ARBA00023136"/>
    </source>
</evidence>
<dbReference type="PANTHER" id="PTHR11101">
    <property type="entry name" value="PHOSPHATE TRANSPORTER"/>
    <property type="match status" value="1"/>
</dbReference>
<comment type="caution">
    <text evidence="6">The sequence shown here is derived from an EMBL/GenBank/DDBJ whole genome shotgun (WGS) entry which is preliminary data.</text>
</comment>
<organism evidence="6">
    <name type="scientific">marine sediment metagenome</name>
    <dbReference type="NCBI Taxonomy" id="412755"/>
    <lineage>
        <taxon>unclassified sequences</taxon>
        <taxon>metagenomes</taxon>
        <taxon>ecological metagenomes</taxon>
    </lineage>
</organism>
<dbReference type="EMBL" id="LAZR01058079">
    <property type="protein sequence ID" value="KKK70670.1"/>
    <property type="molecule type" value="Genomic_DNA"/>
</dbReference>
<proteinExistence type="predicted"/>
<protein>
    <submittedName>
        <fullName evidence="6">Uncharacterized protein</fullName>
    </submittedName>
</protein>
<dbReference type="InterPro" id="IPR001204">
    <property type="entry name" value="Phos_transporter"/>
</dbReference>
<dbReference type="Pfam" id="PF01384">
    <property type="entry name" value="PHO4"/>
    <property type="match status" value="1"/>
</dbReference>
<evidence type="ECO:0000256" key="4">
    <source>
        <dbReference type="ARBA" id="ARBA00022989"/>
    </source>
</evidence>
<keyword evidence="2" id="KW-0813">Transport</keyword>
<dbReference type="AlphaFoldDB" id="A0A0F8YAE6"/>
<gene>
    <name evidence="6" type="ORF">LCGC14_2921650</name>
</gene>
<dbReference type="InterPro" id="IPR027396">
    <property type="entry name" value="DsrEFH-like"/>
</dbReference>
<dbReference type="SUPFAM" id="SSF75169">
    <property type="entry name" value="DsrEFH-like"/>
    <property type="match status" value="1"/>
</dbReference>
<evidence type="ECO:0000256" key="3">
    <source>
        <dbReference type="ARBA" id="ARBA00022692"/>
    </source>
</evidence>
<dbReference type="GO" id="GO:0005315">
    <property type="term" value="F:phosphate transmembrane transporter activity"/>
    <property type="evidence" value="ECO:0007669"/>
    <property type="project" value="InterPro"/>
</dbReference>
<evidence type="ECO:0000256" key="1">
    <source>
        <dbReference type="ARBA" id="ARBA00004141"/>
    </source>
</evidence>
<comment type="subcellular location">
    <subcellularLocation>
        <location evidence="1">Membrane</location>
        <topology evidence="1">Multi-pass membrane protein</topology>
    </subcellularLocation>
</comment>
<keyword evidence="4" id="KW-1133">Transmembrane helix</keyword>
<dbReference type="GO" id="GO:0016020">
    <property type="term" value="C:membrane"/>
    <property type="evidence" value="ECO:0007669"/>
    <property type="project" value="UniProtKB-SubCell"/>
</dbReference>
<evidence type="ECO:0000256" key="2">
    <source>
        <dbReference type="ARBA" id="ARBA00022448"/>
    </source>
</evidence>
<accession>A0A0F8YAE6</accession>
<keyword evidence="5" id="KW-0472">Membrane</keyword>
<keyword evidence="3" id="KW-0812">Transmembrane</keyword>
<dbReference type="PANTHER" id="PTHR11101:SF80">
    <property type="entry name" value="PHOSPHATE TRANSPORTER"/>
    <property type="match status" value="1"/>
</dbReference>
<dbReference type="Gene3D" id="3.40.1260.10">
    <property type="entry name" value="DsrEFH-like"/>
    <property type="match status" value="1"/>
</dbReference>
<dbReference type="GO" id="GO:0035435">
    <property type="term" value="P:phosphate ion transmembrane transport"/>
    <property type="evidence" value="ECO:0007669"/>
    <property type="project" value="TreeGrafter"/>
</dbReference>
<evidence type="ECO:0000313" key="6">
    <source>
        <dbReference type="EMBL" id="KKK70670.1"/>
    </source>
</evidence>
<name>A0A0F8YAE6_9ZZZZ</name>
<reference evidence="6" key="1">
    <citation type="journal article" date="2015" name="Nature">
        <title>Complex archaea that bridge the gap between prokaryotes and eukaryotes.</title>
        <authorList>
            <person name="Spang A."/>
            <person name="Saw J.H."/>
            <person name="Jorgensen S.L."/>
            <person name="Zaremba-Niedzwiedzka K."/>
            <person name="Martijn J."/>
            <person name="Lind A.E."/>
            <person name="van Eijk R."/>
            <person name="Schleper C."/>
            <person name="Guy L."/>
            <person name="Ettema T.J."/>
        </authorList>
    </citation>
    <scope>NUCLEOTIDE SEQUENCE</scope>
</reference>
<feature type="non-terminal residue" evidence="6">
    <location>
        <position position="1"/>
    </location>
</feature>